<evidence type="ECO:0000313" key="2">
    <source>
        <dbReference type="EMBL" id="KAK6300402.1"/>
    </source>
</evidence>
<sequence length="117" mass="13338">MKDYQISVSQNHTQCGKVMNSTTEYCSPEKYCKSIECESFLFGEDNSTSFHQTQIDVQAEIIIPPHRQLMNRTGVGVGIFLLIIATVAMYMMVCFKRKRFVDNAQEGENEGEQSEAR</sequence>
<name>A0AAN8KZC6_9TELE</name>
<keyword evidence="3" id="KW-1185">Reference proteome</keyword>
<proteinExistence type="predicted"/>
<evidence type="ECO:0000256" key="1">
    <source>
        <dbReference type="SAM" id="Phobius"/>
    </source>
</evidence>
<reference evidence="2 3" key="1">
    <citation type="submission" date="2021-04" db="EMBL/GenBank/DDBJ databases">
        <authorList>
            <person name="De Guttry C."/>
            <person name="Zahm M."/>
            <person name="Klopp C."/>
            <person name="Cabau C."/>
            <person name="Louis A."/>
            <person name="Berthelot C."/>
            <person name="Parey E."/>
            <person name="Roest Crollius H."/>
            <person name="Montfort J."/>
            <person name="Robinson-Rechavi M."/>
            <person name="Bucao C."/>
            <person name="Bouchez O."/>
            <person name="Gislard M."/>
            <person name="Lluch J."/>
            <person name="Milhes M."/>
            <person name="Lampietro C."/>
            <person name="Lopez Roques C."/>
            <person name="Donnadieu C."/>
            <person name="Braasch I."/>
            <person name="Desvignes T."/>
            <person name="Postlethwait J."/>
            <person name="Bobe J."/>
            <person name="Wedekind C."/>
            <person name="Guiguen Y."/>
        </authorList>
    </citation>
    <scope>NUCLEOTIDE SEQUENCE [LARGE SCALE GENOMIC DNA]</scope>
    <source>
        <strain evidence="2">Cs_M1</strain>
        <tissue evidence="2">Blood</tissue>
    </source>
</reference>
<feature type="transmembrane region" description="Helical" evidence="1">
    <location>
        <begin position="75"/>
        <end position="95"/>
    </location>
</feature>
<dbReference type="Proteomes" id="UP001356427">
    <property type="component" value="Unassembled WGS sequence"/>
</dbReference>
<keyword evidence="1" id="KW-1133">Transmembrane helix</keyword>
<evidence type="ECO:0000313" key="3">
    <source>
        <dbReference type="Proteomes" id="UP001356427"/>
    </source>
</evidence>
<dbReference type="AlphaFoldDB" id="A0AAN8KZC6"/>
<gene>
    <name evidence="2" type="ORF">J4Q44_G00285000</name>
</gene>
<accession>A0AAN8KZC6</accession>
<dbReference type="EMBL" id="JAGTTL010000027">
    <property type="protein sequence ID" value="KAK6300402.1"/>
    <property type="molecule type" value="Genomic_DNA"/>
</dbReference>
<keyword evidence="1" id="KW-0472">Membrane</keyword>
<protein>
    <submittedName>
        <fullName evidence="2">Uncharacterized protein</fullName>
    </submittedName>
</protein>
<keyword evidence="1" id="KW-0812">Transmembrane</keyword>
<organism evidence="2 3">
    <name type="scientific">Coregonus suidteri</name>
    <dbReference type="NCBI Taxonomy" id="861788"/>
    <lineage>
        <taxon>Eukaryota</taxon>
        <taxon>Metazoa</taxon>
        <taxon>Chordata</taxon>
        <taxon>Craniata</taxon>
        <taxon>Vertebrata</taxon>
        <taxon>Euteleostomi</taxon>
        <taxon>Actinopterygii</taxon>
        <taxon>Neopterygii</taxon>
        <taxon>Teleostei</taxon>
        <taxon>Protacanthopterygii</taxon>
        <taxon>Salmoniformes</taxon>
        <taxon>Salmonidae</taxon>
        <taxon>Coregoninae</taxon>
        <taxon>Coregonus</taxon>
    </lineage>
</organism>
<comment type="caution">
    <text evidence="2">The sequence shown here is derived from an EMBL/GenBank/DDBJ whole genome shotgun (WGS) entry which is preliminary data.</text>
</comment>